<gene>
    <name evidence="2" type="ORF">ACFO0J_04305</name>
</gene>
<feature type="transmembrane region" description="Helical" evidence="1">
    <location>
        <begin position="70"/>
        <end position="89"/>
    </location>
</feature>
<dbReference type="Proteomes" id="UP001595756">
    <property type="component" value="Unassembled WGS sequence"/>
</dbReference>
<feature type="transmembrane region" description="Helical" evidence="1">
    <location>
        <begin position="130"/>
        <end position="153"/>
    </location>
</feature>
<keyword evidence="1" id="KW-0472">Membrane</keyword>
<feature type="transmembrane region" description="Helical" evidence="1">
    <location>
        <begin position="165"/>
        <end position="182"/>
    </location>
</feature>
<proteinExistence type="predicted"/>
<dbReference type="RefSeq" id="WP_376811815.1">
    <property type="nucleotide sequence ID" value="NZ_JBHSDY010000002.1"/>
</dbReference>
<name>A0ABV8RV74_9BURK</name>
<sequence length="222" mass="23553">MNLVQLLVFVLAAVCIALAAAQMSALRLRGLAVLAIVLGAGILMAGDVASRTSLAQVASWVSDPQRRLDLSALLLLEALVFGGQAVAAAQGRAGLKWRIVGACPPPTLLAILFFGQVAAMLTTEGLDYALVSWACVVVFAGLFVAAACLLRVLLPDPLMRSGLRVALYIVQAAIGLWLARPAQALPADPTPAMWARLGVLAIIVFVFMALGWLWLRRSTWNR</sequence>
<keyword evidence="1" id="KW-0812">Transmembrane</keyword>
<keyword evidence="1" id="KW-1133">Transmembrane helix</keyword>
<comment type="caution">
    <text evidence="2">The sequence shown here is derived from an EMBL/GenBank/DDBJ whole genome shotgun (WGS) entry which is preliminary data.</text>
</comment>
<reference evidence="3" key="1">
    <citation type="journal article" date="2019" name="Int. J. Syst. Evol. Microbiol.">
        <title>The Global Catalogue of Microorganisms (GCM) 10K type strain sequencing project: providing services to taxonomists for standard genome sequencing and annotation.</title>
        <authorList>
            <consortium name="The Broad Institute Genomics Platform"/>
            <consortium name="The Broad Institute Genome Sequencing Center for Infectious Disease"/>
            <person name="Wu L."/>
            <person name="Ma J."/>
        </authorList>
    </citation>
    <scope>NUCLEOTIDE SEQUENCE [LARGE SCALE GENOMIC DNA]</scope>
    <source>
        <strain evidence="3">CGMCC 1.19029</strain>
    </source>
</reference>
<feature type="transmembrane region" description="Helical" evidence="1">
    <location>
        <begin position="194"/>
        <end position="215"/>
    </location>
</feature>
<evidence type="ECO:0000313" key="2">
    <source>
        <dbReference type="EMBL" id="MFC4297261.1"/>
    </source>
</evidence>
<dbReference type="EMBL" id="JBHSDY010000002">
    <property type="protein sequence ID" value="MFC4297261.1"/>
    <property type="molecule type" value="Genomic_DNA"/>
</dbReference>
<keyword evidence="3" id="KW-1185">Reference proteome</keyword>
<accession>A0ABV8RV74</accession>
<feature type="transmembrane region" description="Helical" evidence="1">
    <location>
        <begin position="31"/>
        <end position="49"/>
    </location>
</feature>
<protein>
    <submittedName>
        <fullName evidence="2">Uncharacterized protein</fullName>
    </submittedName>
</protein>
<organism evidence="2 3">
    <name type="scientific">Castellaniella hirudinis</name>
    <dbReference type="NCBI Taxonomy" id="1144617"/>
    <lineage>
        <taxon>Bacteria</taxon>
        <taxon>Pseudomonadati</taxon>
        <taxon>Pseudomonadota</taxon>
        <taxon>Betaproteobacteria</taxon>
        <taxon>Burkholderiales</taxon>
        <taxon>Alcaligenaceae</taxon>
        <taxon>Castellaniella</taxon>
    </lineage>
</organism>
<evidence type="ECO:0000256" key="1">
    <source>
        <dbReference type="SAM" id="Phobius"/>
    </source>
</evidence>
<evidence type="ECO:0000313" key="3">
    <source>
        <dbReference type="Proteomes" id="UP001595756"/>
    </source>
</evidence>